<accession>A0A8J6TEV2</accession>
<evidence type="ECO:0000313" key="3">
    <source>
        <dbReference type="EMBL" id="MBC8335636.1"/>
    </source>
</evidence>
<feature type="transmembrane region" description="Helical" evidence="1">
    <location>
        <begin position="45"/>
        <end position="62"/>
    </location>
</feature>
<proteinExistence type="predicted"/>
<feature type="transmembrane region" description="Helical" evidence="1">
    <location>
        <begin position="7"/>
        <end position="25"/>
    </location>
</feature>
<feature type="transmembrane region" description="Helical" evidence="1">
    <location>
        <begin position="127"/>
        <end position="146"/>
    </location>
</feature>
<evidence type="ECO:0000313" key="4">
    <source>
        <dbReference type="Proteomes" id="UP000614469"/>
    </source>
</evidence>
<feature type="transmembrane region" description="Helical" evidence="1">
    <location>
        <begin position="255"/>
        <end position="276"/>
    </location>
</feature>
<keyword evidence="1" id="KW-1133">Transmembrane helix</keyword>
<dbReference type="InterPro" id="IPR052734">
    <property type="entry name" value="Nod_factor_acetyltransferase"/>
</dbReference>
<feature type="transmembrane region" description="Helical" evidence="1">
    <location>
        <begin position="288"/>
        <end position="311"/>
    </location>
</feature>
<keyword evidence="3" id="KW-0012">Acyltransferase</keyword>
<keyword evidence="3" id="KW-0808">Transferase</keyword>
<dbReference type="PANTHER" id="PTHR37312:SF1">
    <property type="entry name" value="MEMBRANE-BOUND ACYLTRANSFERASE YKRP-RELATED"/>
    <property type="match status" value="1"/>
</dbReference>
<dbReference type="EMBL" id="JACNJN010000118">
    <property type="protein sequence ID" value="MBC8335636.1"/>
    <property type="molecule type" value="Genomic_DNA"/>
</dbReference>
<protein>
    <submittedName>
        <fullName evidence="3">Acyltransferase family protein</fullName>
    </submittedName>
</protein>
<organism evidence="3 4">
    <name type="scientific">Candidatus Desulfolinea nitratireducens</name>
    <dbReference type="NCBI Taxonomy" id="2841698"/>
    <lineage>
        <taxon>Bacteria</taxon>
        <taxon>Bacillati</taxon>
        <taxon>Chloroflexota</taxon>
        <taxon>Anaerolineae</taxon>
        <taxon>Anaerolineales</taxon>
        <taxon>Anaerolineales incertae sedis</taxon>
        <taxon>Candidatus Desulfolinea</taxon>
    </lineage>
</organism>
<keyword evidence="1" id="KW-0472">Membrane</keyword>
<feature type="transmembrane region" description="Helical" evidence="1">
    <location>
        <begin position="317"/>
        <end position="341"/>
    </location>
</feature>
<evidence type="ECO:0000256" key="1">
    <source>
        <dbReference type="SAM" id="Phobius"/>
    </source>
</evidence>
<feature type="transmembrane region" description="Helical" evidence="1">
    <location>
        <begin position="185"/>
        <end position="205"/>
    </location>
</feature>
<comment type="caution">
    <text evidence="3">The sequence shown here is derived from an EMBL/GenBank/DDBJ whole genome shotgun (WGS) entry which is preliminary data.</text>
</comment>
<dbReference type="Pfam" id="PF01757">
    <property type="entry name" value="Acyl_transf_3"/>
    <property type="match status" value="1"/>
</dbReference>
<dbReference type="GO" id="GO:0016747">
    <property type="term" value="F:acyltransferase activity, transferring groups other than amino-acyl groups"/>
    <property type="evidence" value="ECO:0007669"/>
    <property type="project" value="InterPro"/>
</dbReference>
<dbReference type="Proteomes" id="UP000614469">
    <property type="component" value="Unassembled WGS sequence"/>
</dbReference>
<feature type="transmembrane region" description="Helical" evidence="1">
    <location>
        <begin position="82"/>
        <end position="101"/>
    </location>
</feature>
<reference evidence="3 4" key="1">
    <citation type="submission" date="2020-08" db="EMBL/GenBank/DDBJ databases">
        <title>Bridging the membrane lipid divide: bacteria of the FCB group superphylum have the potential to synthesize archaeal ether lipids.</title>
        <authorList>
            <person name="Villanueva L."/>
            <person name="Von Meijenfeldt F.A.B."/>
            <person name="Westbye A.B."/>
            <person name="Yadav S."/>
            <person name="Hopmans E.C."/>
            <person name="Dutilh B.E."/>
            <person name="Sinninghe Damste J.S."/>
        </authorList>
    </citation>
    <scope>NUCLEOTIDE SEQUENCE [LARGE SCALE GENOMIC DNA]</scope>
    <source>
        <strain evidence="3">NIOZ-UU36</strain>
    </source>
</reference>
<feature type="transmembrane region" description="Helical" evidence="1">
    <location>
        <begin position="153"/>
        <end position="173"/>
    </location>
</feature>
<sequence>MQSQQTRYYWVDILKVFGIFLIYYGHVLQRTYRLSPDAVFFQYKLIYAFHLPLFFFISGFFYKNNKDSKFTEIGVLFQKRIFPVLLFLGISFLIWPVYLYVKFGEIDYDFLIQNLIFLLEGKPHISATLWFLVCLFVVEIWALLLLPKIKTVLQGILLSSFFLYIGYVLTAIPELEAYYILPKNFWYIHESVLAFGFYAMGYSTFRWMKKLVELNPILRIALLIFFGWVTVWSVNLNSPSDSFVVVLKASEHGNLYFFLSAFSGILATIFLASFIPRSRWLDYIGKNTLILLGTNSLFMSFFNSHIVGWLGHQASTALVIFDSLWISVLTIGLSVPVIEILNRWLPQWVGKPQVDGPIIKKISPPQFLFLRKNFEILSQKMGRIKDDQKS</sequence>
<gene>
    <name evidence="3" type="ORF">H8E29_10245</name>
</gene>
<feature type="domain" description="Acyltransferase 3" evidence="2">
    <location>
        <begin position="8"/>
        <end position="335"/>
    </location>
</feature>
<evidence type="ECO:0000259" key="2">
    <source>
        <dbReference type="Pfam" id="PF01757"/>
    </source>
</evidence>
<dbReference type="InterPro" id="IPR002656">
    <property type="entry name" value="Acyl_transf_3_dom"/>
</dbReference>
<dbReference type="PANTHER" id="PTHR37312">
    <property type="entry name" value="MEMBRANE-BOUND ACYLTRANSFERASE YKRP-RELATED"/>
    <property type="match status" value="1"/>
</dbReference>
<keyword evidence="1" id="KW-0812">Transmembrane</keyword>
<feature type="transmembrane region" description="Helical" evidence="1">
    <location>
        <begin position="217"/>
        <end position="235"/>
    </location>
</feature>
<name>A0A8J6TEV2_9CHLR</name>
<dbReference type="AlphaFoldDB" id="A0A8J6TEV2"/>